<dbReference type="STRING" id="1229908.NKOR_04810"/>
<dbReference type="KEGG" id="nkr:NKOR_04810"/>
<keyword evidence="3" id="KW-1185">Reference proteome</keyword>
<feature type="compositionally biased region" description="Basic and acidic residues" evidence="1">
    <location>
        <begin position="124"/>
        <end position="161"/>
    </location>
</feature>
<dbReference type="EMBL" id="CP003842">
    <property type="protein sequence ID" value="AFS80848.1"/>
    <property type="molecule type" value="Genomic_DNA"/>
</dbReference>
<evidence type="ECO:0000256" key="1">
    <source>
        <dbReference type="SAM" id="MobiDB-lite"/>
    </source>
</evidence>
<evidence type="ECO:0000313" key="3">
    <source>
        <dbReference type="Proteomes" id="UP000006101"/>
    </source>
</evidence>
<sequence>MQFNLDIESFNVNNNVKEKTDFKKYDIDVSLNEVSSAENSCQLQYGYTFSSAPKGIRLSLEGKIDVNGNSSELESLYQKDEQNIPQILRMSYQELYPVLFMLTKSMKIPCPPYEISKTMDLSEQTEHSSELESISEDVKEQTEESTNEKEVTYSDEIKSADSEFDQMSTEELTKLQIDLSNQHSENPSDELKQKIDTINSVLNKKINESASS</sequence>
<dbReference type="Proteomes" id="UP000006101">
    <property type="component" value="Chromosome"/>
</dbReference>
<proteinExistence type="predicted"/>
<organism evidence="2 3">
    <name type="scientific">Candidatus Nitrosopumilus koreensis AR1</name>
    <dbReference type="NCBI Taxonomy" id="1229908"/>
    <lineage>
        <taxon>Archaea</taxon>
        <taxon>Nitrososphaerota</taxon>
        <taxon>Nitrososphaeria</taxon>
        <taxon>Nitrosopumilales</taxon>
        <taxon>Nitrosopumilaceae</taxon>
        <taxon>Nitrosopumilus</taxon>
    </lineage>
</organism>
<accession>K0B425</accession>
<reference evidence="2 3" key="1">
    <citation type="journal article" date="2012" name="J. Bacteriol.">
        <title>Draft Genome Sequence of an Ammonia-Oxidizing Archaeon, "Candidatus Nitrosopumilus koreensis" AR1, from Marine Sediment.</title>
        <authorList>
            <person name="Park S.J."/>
            <person name="Kim J.G."/>
            <person name="Jung M.Y."/>
            <person name="Kim S.J."/>
            <person name="Cha I.T."/>
            <person name="Kwon K."/>
            <person name="Lee J.H."/>
            <person name="Rhee S.K."/>
        </authorList>
    </citation>
    <scope>NUCLEOTIDE SEQUENCE [LARGE SCALE GENOMIC DNA]</scope>
    <source>
        <strain evidence="2 3">AR1</strain>
    </source>
</reference>
<gene>
    <name evidence="2" type="ORF">NKOR_04810</name>
</gene>
<dbReference type="PATRIC" id="fig|1229908.8.peg.1046"/>
<evidence type="ECO:0000313" key="2">
    <source>
        <dbReference type="EMBL" id="AFS80848.1"/>
    </source>
</evidence>
<protein>
    <submittedName>
        <fullName evidence="2">Uncharacterized protein</fullName>
    </submittedName>
</protein>
<feature type="region of interest" description="Disordered" evidence="1">
    <location>
        <begin position="120"/>
        <end position="169"/>
    </location>
</feature>
<dbReference type="AlphaFoldDB" id="K0B425"/>
<dbReference type="HOGENOM" id="CLU_1297450_0_0_2"/>
<name>K0B425_9ARCH</name>